<dbReference type="AlphaFoldDB" id="A0AAD4Q5H6"/>
<comment type="subcellular location">
    <subcellularLocation>
        <location evidence="1">Membrane</location>
        <topology evidence="1">Multi-pass membrane protein</topology>
    </subcellularLocation>
</comment>
<gene>
    <name evidence="6" type="ORF">BGW36DRAFT_394350</name>
</gene>
<sequence>MSRPFQSFTHNARGQIKHAWDNFWDFMMRDNILEVAIGLIIASAFTKLVNSFVSDLLLPIISLLPFLHRNLDQKFAVLRKGPHYHRGYGYNTLKQARDDGALVMAYGAFLNNLVSFLAVGLALYSIGQIYTWISHDVVIKRTVKCRYCRKWISSKALRCVNCTSWQDGREDQLRA</sequence>
<evidence type="ECO:0000256" key="2">
    <source>
        <dbReference type="ARBA" id="ARBA00022692"/>
    </source>
</evidence>
<dbReference type="PANTHER" id="PTHR30266">
    <property type="entry name" value="MECHANOSENSITIVE CHANNEL MSCL"/>
    <property type="match status" value="1"/>
</dbReference>
<keyword evidence="2 5" id="KW-0812">Transmembrane</keyword>
<dbReference type="Proteomes" id="UP001201262">
    <property type="component" value="Unassembled WGS sequence"/>
</dbReference>
<comment type="caution">
    <text evidence="6">The sequence shown here is derived from an EMBL/GenBank/DDBJ whole genome shotgun (WGS) entry which is preliminary data.</text>
</comment>
<dbReference type="FunFam" id="1.10.1200.120:FF:000004">
    <property type="entry name" value="Ion channel, putative"/>
    <property type="match status" value="1"/>
</dbReference>
<evidence type="ECO:0000256" key="4">
    <source>
        <dbReference type="ARBA" id="ARBA00023136"/>
    </source>
</evidence>
<evidence type="ECO:0000313" key="6">
    <source>
        <dbReference type="EMBL" id="KAH8704224.1"/>
    </source>
</evidence>
<dbReference type="InterPro" id="IPR037673">
    <property type="entry name" value="MSC/AndL"/>
</dbReference>
<feature type="transmembrane region" description="Helical" evidence="5">
    <location>
        <begin position="32"/>
        <end position="53"/>
    </location>
</feature>
<dbReference type="EMBL" id="JAJTJA010000002">
    <property type="protein sequence ID" value="KAH8704224.1"/>
    <property type="molecule type" value="Genomic_DNA"/>
</dbReference>
<dbReference type="Pfam" id="PF01741">
    <property type="entry name" value="MscL"/>
    <property type="match status" value="1"/>
</dbReference>
<dbReference type="RefSeq" id="XP_046077242.1">
    <property type="nucleotide sequence ID" value="XM_046217906.1"/>
</dbReference>
<evidence type="ECO:0000256" key="3">
    <source>
        <dbReference type="ARBA" id="ARBA00022989"/>
    </source>
</evidence>
<keyword evidence="4 5" id="KW-0472">Membrane</keyword>
<evidence type="ECO:0000256" key="5">
    <source>
        <dbReference type="SAM" id="Phobius"/>
    </source>
</evidence>
<feature type="transmembrane region" description="Helical" evidence="5">
    <location>
        <begin position="103"/>
        <end position="124"/>
    </location>
</feature>
<proteinExistence type="predicted"/>
<dbReference type="GO" id="GO:0008381">
    <property type="term" value="F:mechanosensitive monoatomic ion channel activity"/>
    <property type="evidence" value="ECO:0007669"/>
    <property type="project" value="TreeGrafter"/>
</dbReference>
<evidence type="ECO:0000313" key="7">
    <source>
        <dbReference type="Proteomes" id="UP001201262"/>
    </source>
</evidence>
<dbReference type="Gene3D" id="1.10.1200.120">
    <property type="entry name" value="Large-conductance mechanosensitive channel, MscL, domain 1"/>
    <property type="match status" value="1"/>
</dbReference>
<dbReference type="SUPFAM" id="SSF81330">
    <property type="entry name" value="Gated mechanosensitive channel"/>
    <property type="match status" value="1"/>
</dbReference>
<dbReference type="InterPro" id="IPR036019">
    <property type="entry name" value="MscL_channel"/>
</dbReference>
<name>A0AAD4Q5H6_9EURO</name>
<dbReference type="GeneID" id="70248193"/>
<keyword evidence="3 5" id="KW-1133">Transmembrane helix</keyword>
<dbReference type="PANTHER" id="PTHR30266:SF2">
    <property type="entry name" value="LARGE-CONDUCTANCE MECHANOSENSITIVE CHANNEL"/>
    <property type="match status" value="1"/>
</dbReference>
<keyword evidence="7" id="KW-1185">Reference proteome</keyword>
<evidence type="ECO:0000256" key="1">
    <source>
        <dbReference type="ARBA" id="ARBA00004141"/>
    </source>
</evidence>
<reference evidence="6" key="1">
    <citation type="submission" date="2021-12" db="EMBL/GenBank/DDBJ databases">
        <title>Convergent genome expansion in fungi linked to evolution of root-endophyte symbiosis.</title>
        <authorList>
            <consortium name="DOE Joint Genome Institute"/>
            <person name="Ke Y.-H."/>
            <person name="Bonito G."/>
            <person name="Liao H.-L."/>
            <person name="Looney B."/>
            <person name="Rojas-Flechas A."/>
            <person name="Nash J."/>
            <person name="Hameed K."/>
            <person name="Schadt C."/>
            <person name="Martin F."/>
            <person name="Crous P.W."/>
            <person name="Miettinen O."/>
            <person name="Magnuson J.K."/>
            <person name="Labbe J."/>
            <person name="Jacobson D."/>
            <person name="Doktycz M.J."/>
            <person name="Veneault-Fourrey C."/>
            <person name="Kuo A."/>
            <person name="Mondo S."/>
            <person name="Calhoun S."/>
            <person name="Riley R."/>
            <person name="Ohm R."/>
            <person name="LaButti K."/>
            <person name="Andreopoulos B."/>
            <person name="Pangilinan J."/>
            <person name="Nolan M."/>
            <person name="Tritt A."/>
            <person name="Clum A."/>
            <person name="Lipzen A."/>
            <person name="Daum C."/>
            <person name="Barry K."/>
            <person name="Grigoriev I.V."/>
            <person name="Vilgalys R."/>
        </authorList>
    </citation>
    <scope>NUCLEOTIDE SEQUENCE</scope>
    <source>
        <strain evidence="6">PMI_201</strain>
    </source>
</reference>
<accession>A0AAD4Q5H6</accession>
<organism evidence="6 7">
    <name type="scientific">Talaromyces proteolyticus</name>
    <dbReference type="NCBI Taxonomy" id="1131652"/>
    <lineage>
        <taxon>Eukaryota</taxon>
        <taxon>Fungi</taxon>
        <taxon>Dikarya</taxon>
        <taxon>Ascomycota</taxon>
        <taxon>Pezizomycotina</taxon>
        <taxon>Eurotiomycetes</taxon>
        <taxon>Eurotiomycetidae</taxon>
        <taxon>Eurotiales</taxon>
        <taxon>Trichocomaceae</taxon>
        <taxon>Talaromyces</taxon>
        <taxon>Talaromyces sect. Bacilispori</taxon>
    </lineage>
</organism>
<dbReference type="GO" id="GO:0016020">
    <property type="term" value="C:membrane"/>
    <property type="evidence" value="ECO:0007669"/>
    <property type="project" value="UniProtKB-SubCell"/>
</dbReference>
<protein>
    <submittedName>
        <fullName evidence="6">Large-conductance mechanosensitive channel</fullName>
    </submittedName>
</protein>